<evidence type="ECO:0000313" key="3">
    <source>
        <dbReference type="Proteomes" id="UP001159641"/>
    </source>
</evidence>
<dbReference type="AlphaFoldDB" id="A0AB34G9J8"/>
<gene>
    <name evidence="2" type="ORF">J1605_016110</name>
</gene>
<keyword evidence="3" id="KW-1185">Reference proteome</keyword>
<feature type="region of interest" description="Disordered" evidence="1">
    <location>
        <begin position="50"/>
        <end position="90"/>
    </location>
</feature>
<sequence>MPCFRGWQEVQGQLWLEASLEEAAAAQVSGSASSRAALLSTSAAPYLVSASEPPAQHRAQQSHGQVLEEAELDPPGQYLPTLSSPGRTPA</sequence>
<protein>
    <submittedName>
        <fullName evidence="2">Uncharacterized protein</fullName>
    </submittedName>
</protein>
<reference evidence="2 3" key="1">
    <citation type="submission" date="2022-11" db="EMBL/GenBank/DDBJ databases">
        <title>Whole genome sequence of Eschrichtius robustus ER-17-0199.</title>
        <authorList>
            <person name="Bruniche-Olsen A."/>
            <person name="Black A.N."/>
            <person name="Fields C.J."/>
            <person name="Walden K."/>
            <person name="Dewoody J.A."/>
        </authorList>
    </citation>
    <scope>NUCLEOTIDE SEQUENCE [LARGE SCALE GENOMIC DNA]</scope>
    <source>
        <strain evidence="2">ER-17-0199</strain>
        <tissue evidence="2">Blubber</tissue>
    </source>
</reference>
<comment type="caution">
    <text evidence="2">The sequence shown here is derived from an EMBL/GenBank/DDBJ whole genome shotgun (WGS) entry which is preliminary data.</text>
</comment>
<proteinExistence type="predicted"/>
<dbReference type="EMBL" id="JAIQCJ010002567">
    <property type="protein sequence ID" value="KAJ8775883.1"/>
    <property type="molecule type" value="Genomic_DNA"/>
</dbReference>
<evidence type="ECO:0000313" key="2">
    <source>
        <dbReference type="EMBL" id="KAJ8775883.1"/>
    </source>
</evidence>
<name>A0AB34G9J8_ESCRO</name>
<organism evidence="2 3">
    <name type="scientific">Eschrichtius robustus</name>
    <name type="common">California gray whale</name>
    <name type="synonym">Eschrichtius gibbosus</name>
    <dbReference type="NCBI Taxonomy" id="9764"/>
    <lineage>
        <taxon>Eukaryota</taxon>
        <taxon>Metazoa</taxon>
        <taxon>Chordata</taxon>
        <taxon>Craniata</taxon>
        <taxon>Vertebrata</taxon>
        <taxon>Euteleostomi</taxon>
        <taxon>Mammalia</taxon>
        <taxon>Eutheria</taxon>
        <taxon>Laurasiatheria</taxon>
        <taxon>Artiodactyla</taxon>
        <taxon>Whippomorpha</taxon>
        <taxon>Cetacea</taxon>
        <taxon>Mysticeti</taxon>
        <taxon>Eschrichtiidae</taxon>
        <taxon>Eschrichtius</taxon>
    </lineage>
</organism>
<accession>A0AB34G9J8</accession>
<evidence type="ECO:0000256" key="1">
    <source>
        <dbReference type="SAM" id="MobiDB-lite"/>
    </source>
</evidence>
<dbReference type="Proteomes" id="UP001159641">
    <property type="component" value="Unassembled WGS sequence"/>
</dbReference>
<feature type="compositionally biased region" description="Polar residues" evidence="1">
    <location>
        <begin position="80"/>
        <end position="90"/>
    </location>
</feature>